<proteinExistence type="predicted"/>
<name>A0AAW0HI73_MYOGA</name>
<evidence type="ECO:0000313" key="12">
    <source>
        <dbReference type="Proteomes" id="UP001488838"/>
    </source>
</evidence>
<dbReference type="EMBL" id="JBBHLL010000515">
    <property type="protein sequence ID" value="KAK7801215.1"/>
    <property type="molecule type" value="Genomic_DNA"/>
</dbReference>
<dbReference type="Proteomes" id="UP001488838">
    <property type="component" value="Unassembled WGS sequence"/>
</dbReference>
<evidence type="ECO:0000256" key="5">
    <source>
        <dbReference type="ARBA" id="ARBA00062469"/>
    </source>
</evidence>
<feature type="domain" description="F-box" evidence="10">
    <location>
        <begin position="106"/>
        <end position="154"/>
    </location>
</feature>
<evidence type="ECO:0000256" key="2">
    <source>
        <dbReference type="ARBA" id="ARBA00022614"/>
    </source>
</evidence>
<evidence type="ECO:0000313" key="11">
    <source>
        <dbReference type="EMBL" id="KAK7801215.1"/>
    </source>
</evidence>
<keyword evidence="2" id="KW-0433">Leucine-rich repeat</keyword>
<evidence type="ECO:0000256" key="4">
    <source>
        <dbReference type="ARBA" id="ARBA00022786"/>
    </source>
</evidence>
<evidence type="ECO:0000256" key="1">
    <source>
        <dbReference type="ARBA" id="ARBA00003437"/>
    </source>
</evidence>
<dbReference type="AlphaFoldDB" id="A0AAW0HI73"/>
<evidence type="ECO:0000256" key="9">
    <source>
        <dbReference type="SAM" id="MobiDB-lite"/>
    </source>
</evidence>
<comment type="caution">
    <text evidence="11">The sequence shown here is derived from an EMBL/GenBank/DDBJ whole genome shotgun (WGS) entry which is preliminary data.</text>
</comment>
<dbReference type="Gene3D" id="1.20.1280.50">
    <property type="match status" value="1"/>
</dbReference>
<comment type="function">
    <text evidence="1">Substrate-recognition component of the SCF (SKP1-CUL1-F-box protein)-type E3 ubiquitin ligase complex.</text>
</comment>
<dbReference type="FunFam" id="1.20.1280.50:FF:000035">
    <property type="entry name" value="F-box/LRR-repeat protein 6 isoform X2"/>
    <property type="match status" value="1"/>
</dbReference>
<dbReference type="Gene3D" id="3.80.10.10">
    <property type="entry name" value="Ribonuclease Inhibitor"/>
    <property type="match status" value="3"/>
</dbReference>
<dbReference type="PANTHER" id="PTHR16134:SF28">
    <property type="entry name" value="F-BOX_LRR-REPEAT PROTEIN 6"/>
    <property type="match status" value="1"/>
</dbReference>
<dbReference type="FunFam" id="3.80.10.10:FF:000791">
    <property type="entry name" value="F-box/LRR-repeat protein 6 isoform X1"/>
    <property type="match status" value="1"/>
</dbReference>
<dbReference type="PANTHER" id="PTHR16134">
    <property type="entry name" value="F-BOX/TPR REPEAT PROTEIN POF3"/>
    <property type="match status" value="1"/>
</dbReference>
<dbReference type="CDD" id="cd22119">
    <property type="entry name" value="F-box_FBXL6"/>
    <property type="match status" value="1"/>
</dbReference>
<dbReference type="Pfam" id="PF12937">
    <property type="entry name" value="F-box-like"/>
    <property type="match status" value="1"/>
</dbReference>
<dbReference type="InterPro" id="IPR001810">
    <property type="entry name" value="F-box_dom"/>
</dbReference>
<evidence type="ECO:0000256" key="3">
    <source>
        <dbReference type="ARBA" id="ARBA00022737"/>
    </source>
</evidence>
<feature type="region of interest" description="Disordered" evidence="9">
    <location>
        <begin position="1"/>
        <end position="25"/>
    </location>
</feature>
<dbReference type="GO" id="GO:0031146">
    <property type="term" value="P:SCF-dependent proteasomal ubiquitin-dependent protein catabolic process"/>
    <property type="evidence" value="ECO:0007669"/>
    <property type="project" value="TreeGrafter"/>
</dbReference>
<accession>A0AAW0HI73</accession>
<evidence type="ECO:0000259" key="10">
    <source>
        <dbReference type="Pfam" id="PF12937"/>
    </source>
</evidence>
<feature type="compositionally biased region" description="Basic residues" evidence="9">
    <location>
        <begin position="61"/>
        <end position="72"/>
    </location>
</feature>
<comment type="subunit">
    <text evidence="5">Directly interacts with SKP1 and CUL1.</text>
</comment>
<gene>
    <name evidence="11" type="ORF">U0070_015392</name>
</gene>
<evidence type="ECO:0000256" key="8">
    <source>
        <dbReference type="ARBA" id="ARBA00078226"/>
    </source>
</evidence>
<dbReference type="GO" id="GO:0019005">
    <property type="term" value="C:SCF ubiquitin ligase complex"/>
    <property type="evidence" value="ECO:0007669"/>
    <property type="project" value="InterPro"/>
</dbReference>
<evidence type="ECO:0000256" key="6">
    <source>
        <dbReference type="ARBA" id="ARBA00070272"/>
    </source>
</evidence>
<organism evidence="11 12">
    <name type="scientific">Myodes glareolus</name>
    <name type="common">Bank vole</name>
    <name type="synonym">Clethrionomys glareolus</name>
    <dbReference type="NCBI Taxonomy" id="447135"/>
    <lineage>
        <taxon>Eukaryota</taxon>
        <taxon>Metazoa</taxon>
        <taxon>Chordata</taxon>
        <taxon>Craniata</taxon>
        <taxon>Vertebrata</taxon>
        <taxon>Euteleostomi</taxon>
        <taxon>Mammalia</taxon>
        <taxon>Eutheria</taxon>
        <taxon>Euarchontoglires</taxon>
        <taxon>Glires</taxon>
        <taxon>Rodentia</taxon>
        <taxon>Myomorpha</taxon>
        <taxon>Muroidea</taxon>
        <taxon>Cricetidae</taxon>
        <taxon>Arvicolinae</taxon>
        <taxon>Myodes</taxon>
    </lineage>
</organism>
<dbReference type="SUPFAM" id="SSF81383">
    <property type="entry name" value="F-box domain"/>
    <property type="match status" value="1"/>
</dbReference>
<dbReference type="InterPro" id="IPR047922">
    <property type="entry name" value="FBXL6_F-box"/>
</dbReference>
<dbReference type="FunFam" id="3.80.10.10:FF:000849">
    <property type="entry name" value="F-box and leucine-rich repeat protein 6"/>
    <property type="match status" value="1"/>
</dbReference>
<keyword evidence="3" id="KW-0677">Repeat</keyword>
<dbReference type="InterPro" id="IPR032675">
    <property type="entry name" value="LRR_dom_sf"/>
</dbReference>
<dbReference type="SMART" id="SM00367">
    <property type="entry name" value="LRR_CC"/>
    <property type="match status" value="4"/>
</dbReference>
<sequence length="557" mass="61194">MAPVSSGRVRRRARGAKRADARARSTEDWWWDRLAPRGSGYHLLQADSMLLVLPDLEPTRARAHRRAPRRAPRPLTRGPTAAAKPRVKPRPEPSPDQGPDSGWGDRIPLEVLVHIFGLLVAAHGPMPFLGRAARVCRRWHEATSHPSLWHTVTLSPPLVGRAAKGNLKAEKKLLASLEWLIPNRFSQLQRLTLIHWKSQVRPVLELVSKFCPRLTFLKLSDCHSVTADTLVMLAKACHQLHSLDLHHSIVESTAVVSFLEEAGSRMRKLWLTYSSQTTAILGALLGSCCPQLQVLEVSTGMNCNSTPLQLPIEALQKACPRLQVLRLLNLLWLPKPCGRGVPQGPGFPSLEELCLAGSTCSFVSDEVLGRLLHCSPKLRLLDLRSCARITPAGLCDLPCQGQLACLVGGVGGITDCLLFTPSSLLAELEQLYLGLYMYDGLTLAKKGSPLLTQKWYHSLRELDISGQGFSEKDLEQALAVFSDTSGGLHPALCSLNLRGTRVTPSTVSSVISSCPGLLYLNLESCRCLPRGLKRAYRGLEEVQWCLEQLLTSPLSSS</sequence>
<dbReference type="InterPro" id="IPR006553">
    <property type="entry name" value="Leu-rich_rpt_Cys-con_subtyp"/>
</dbReference>
<keyword evidence="4" id="KW-0833">Ubl conjugation pathway</keyword>
<keyword evidence="12" id="KW-1185">Reference proteome</keyword>
<feature type="region of interest" description="Disordered" evidence="9">
    <location>
        <begin position="60"/>
        <end position="103"/>
    </location>
</feature>
<dbReference type="InterPro" id="IPR036047">
    <property type="entry name" value="F-box-like_dom_sf"/>
</dbReference>
<reference evidence="11 12" key="1">
    <citation type="journal article" date="2023" name="bioRxiv">
        <title>Conserved and derived expression patterns and positive selection on dental genes reveal complex evolutionary context of ever-growing rodent molars.</title>
        <authorList>
            <person name="Calamari Z.T."/>
            <person name="Song A."/>
            <person name="Cohen E."/>
            <person name="Akter M."/>
            <person name="Roy R.D."/>
            <person name="Hallikas O."/>
            <person name="Christensen M.M."/>
            <person name="Li P."/>
            <person name="Marangoni P."/>
            <person name="Jernvall J."/>
            <person name="Klein O.D."/>
        </authorList>
    </citation>
    <scope>NUCLEOTIDE SEQUENCE [LARGE SCALE GENOMIC DNA]</scope>
    <source>
        <strain evidence="11">V071</strain>
    </source>
</reference>
<protein>
    <recommendedName>
        <fullName evidence="6">F-box/LRR-repeat protein 6</fullName>
    </recommendedName>
    <alternativeName>
        <fullName evidence="7">F-box and leucine-rich repeat protein 6</fullName>
    </alternativeName>
    <alternativeName>
        <fullName evidence="8">F-box protein FBL6</fullName>
    </alternativeName>
</protein>
<evidence type="ECO:0000256" key="7">
    <source>
        <dbReference type="ARBA" id="ARBA00077967"/>
    </source>
</evidence>
<feature type="compositionally biased region" description="Low complexity" evidence="9">
    <location>
        <begin position="73"/>
        <end position="83"/>
    </location>
</feature>
<dbReference type="SUPFAM" id="SSF52047">
    <property type="entry name" value="RNI-like"/>
    <property type="match status" value="1"/>
</dbReference>